<feature type="transmembrane region" description="Helical" evidence="1">
    <location>
        <begin position="147"/>
        <end position="165"/>
    </location>
</feature>
<feature type="transmembrane region" description="Helical" evidence="1">
    <location>
        <begin position="29"/>
        <end position="46"/>
    </location>
</feature>
<feature type="domain" description="Acyltransferase 3" evidence="2">
    <location>
        <begin position="3"/>
        <end position="159"/>
    </location>
</feature>
<evidence type="ECO:0000259" key="2">
    <source>
        <dbReference type="Pfam" id="PF01757"/>
    </source>
</evidence>
<evidence type="ECO:0000313" key="4">
    <source>
        <dbReference type="Proteomes" id="UP001196765"/>
    </source>
</evidence>
<dbReference type="GO" id="GO:0016747">
    <property type="term" value="F:acyltransferase activity, transferring groups other than amino-acyl groups"/>
    <property type="evidence" value="ECO:0007669"/>
    <property type="project" value="InterPro"/>
</dbReference>
<protein>
    <submittedName>
        <fullName evidence="3">Acyltransferase family protein</fullName>
    </submittedName>
</protein>
<feature type="transmembrane region" description="Helical" evidence="1">
    <location>
        <begin position="122"/>
        <end position="141"/>
    </location>
</feature>
<feature type="transmembrane region" description="Helical" evidence="1">
    <location>
        <begin position="87"/>
        <end position="110"/>
    </location>
</feature>
<evidence type="ECO:0000256" key="1">
    <source>
        <dbReference type="SAM" id="Phobius"/>
    </source>
</evidence>
<keyword evidence="1" id="KW-0812">Transmembrane</keyword>
<dbReference type="InterPro" id="IPR002656">
    <property type="entry name" value="Acyl_transf_3_dom"/>
</dbReference>
<dbReference type="EMBL" id="JAHOEI010000101">
    <property type="protein sequence ID" value="MBV3389110.1"/>
    <property type="molecule type" value="Genomic_DNA"/>
</dbReference>
<organism evidence="3 4">
    <name type="scientific">Segatella copri</name>
    <dbReference type="NCBI Taxonomy" id="165179"/>
    <lineage>
        <taxon>Bacteria</taxon>
        <taxon>Pseudomonadati</taxon>
        <taxon>Bacteroidota</taxon>
        <taxon>Bacteroidia</taxon>
        <taxon>Bacteroidales</taxon>
        <taxon>Prevotellaceae</taxon>
        <taxon>Segatella</taxon>
    </lineage>
</organism>
<accession>A0AAW4NA32</accession>
<keyword evidence="3" id="KW-0808">Transferase</keyword>
<keyword evidence="1" id="KW-0472">Membrane</keyword>
<name>A0AAW4NA32_9BACT</name>
<dbReference type="Proteomes" id="UP001196765">
    <property type="component" value="Unassembled WGS sequence"/>
</dbReference>
<sequence length="168" mass="19607">MSLLVSLLWATITTYLGINDERIWNSFFLQYLWEFVLGMWLAKIYFEHPEKIKVPKFGILLGAMIVGLGLTGVAGIVGGYWKSYNDIPSLVGYMSMALIVYKLSINWVNLFFQYTNKISYEWYLIHILIFSIYFKFVRGILPFYADWVVLMLVSYVVAIGYHKVLKKI</sequence>
<dbReference type="Pfam" id="PF01757">
    <property type="entry name" value="Acyl_transf_3"/>
    <property type="match status" value="1"/>
</dbReference>
<evidence type="ECO:0000313" key="3">
    <source>
        <dbReference type="EMBL" id="MBV3389110.1"/>
    </source>
</evidence>
<dbReference type="AlphaFoldDB" id="A0AAW4NA32"/>
<proteinExistence type="predicted"/>
<keyword evidence="1" id="KW-1133">Transmembrane helix</keyword>
<gene>
    <name evidence="3" type="ORF">KSW82_15390</name>
</gene>
<comment type="caution">
    <text evidence="3">The sequence shown here is derived from an EMBL/GenBank/DDBJ whole genome shotgun (WGS) entry which is preliminary data.</text>
</comment>
<feature type="transmembrane region" description="Helical" evidence="1">
    <location>
        <begin position="58"/>
        <end position="81"/>
    </location>
</feature>
<reference evidence="3" key="1">
    <citation type="submission" date="2021-06" db="EMBL/GenBank/DDBJ databases">
        <title>Collection of gut derived symbiotic bacterial strains cultured from healthy donors.</title>
        <authorList>
            <person name="Lin H."/>
            <person name="Littmann E."/>
            <person name="Pamer E.G."/>
        </authorList>
    </citation>
    <scope>NUCLEOTIDE SEQUENCE</scope>
    <source>
        <strain evidence="3">MSK.21.74</strain>
    </source>
</reference>
<keyword evidence="3" id="KW-0012">Acyltransferase</keyword>